<accession>A0ABS4KX41</accession>
<evidence type="ECO:0000313" key="1">
    <source>
        <dbReference type="EMBL" id="MBP2033474.1"/>
    </source>
</evidence>
<comment type="caution">
    <text evidence="1">The sequence shown here is derived from an EMBL/GenBank/DDBJ whole genome shotgun (WGS) entry which is preliminary data.</text>
</comment>
<reference evidence="1 2" key="1">
    <citation type="submission" date="2021-03" db="EMBL/GenBank/DDBJ databases">
        <title>Genomic Encyclopedia of Type Strains, Phase IV (KMG-IV): sequencing the most valuable type-strain genomes for metagenomic binning, comparative biology and taxonomic classification.</title>
        <authorList>
            <person name="Goeker M."/>
        </authorList>
    </citation>
    <scope>NUCLEOTIDE SEQUENCE [LARGE SCALE GENOMIC DNA]</scope>
    <source>
        <strain evidence="1 2">DSM 28783</strain>
    </source>
</reference>
<sequence>MKGRKKMLPNGRKILKKARKPLKSLSSGCLRVSRNESINFTLTVKIERFFHNSLYFS</sequence>
<keyword evidence="2" id="KW-1185">Reference proteome</keyword>
<name>A0ABS4KX41_9CLOT</name>
<proteinExistence type="predicted"/>
<dbReference type="Proteomes" id="UP001519307">
    <property type="component" value="Unassembled WGS sequence"/>
</dbReference>
<dbReference type="EMBL" id="JAGGLM010000015">
    <property type="protein sequence ID" value="MBP2033474.1"/>
    <property type="molecule type" value="Genomic_DNA"/>
</dbReference>
<gene>
    <name evidence="1" type="ORF">J2Z42_002177</name>
</gene>
<evidence type="ECO:0000313" key="2">
    <source>
        <dbReference type="Proteomes" id="UP001519307"/>
    </source>
</evidence>
<protein>
    <submittedName>
        <fullName evidence="1">Uncharacterized protein</fullName>
    </submittedName>
</protein>
<organism evidence="1 2">
    <name type="scientific">Clostridium algifaecis</name>
    <dbReference type="NCBI Taxonomy" id="1472040"/>
    <lineage>
        <taxon>Bacteria</taxon>
        <taxon>Bacillati</taxon>
        <taxon>Bacillota</taxon>
        <taxon>Clostridia</taxon>
        <taxon>Eubacteriales</taxon>
        <taxon>Clostridiaceae</taxon>
        <taxon>Clostridium</taxon>
    </lineage>
</organism>